<dbReference type="GO" id="GO:0004156">
    <property type="term" value="F:dihydropteroate synthase activity"/>
    <property type="evidence" value="ECO:0007669"/>
    <property type="project" value="UniProtKB-EC"/>
</dbReference>
<dbReference type="GO" id="GO:0046872">
    <property type="term" value="F:metal ion binding"/>
    <property type="evidence" value="ECO:0007669"/>
    <property type="project" value="UniProtKB-KW"/>
</dbReference>
<accession>A0A1T4M7L9</accession>
<evidence type="ECO:0000256" key="10">
    <source>
        <dbReference type="ARBA" id="ARBA00022909"/>
    </source>
</evidence>
<dbReference type="STRING" id="290054.SAMN02745114_01167"/>
<dbReference type="EMBL" id="FUWW01000011">
    <property type="protein sequence ID" value="SJZ62836.1"/>
    <property type="molecule type" value="Genomic_DNA"/>
</dbReference>
<evidence type="ECO:0000256" key="1">
    <source>
        <dbReference type="ARBA" id="ARBA00000012"/>
    </source>
</evidence>
<dbReference type="Gene3D" id="3.20.20.20">
    <property type="entry name" value="Dihydropteroate synthase-like"/>
    <property type="match status" value="1"/>
</dbReference>
<dbReference type="InterPro" id="IPR045031">
    <property type="entry name" value="DHP_synth-like"/>
</dbReference>
<keyword evidence="10 12" id="KW-0289">Folate biosynthesis</keyword>
<gene>
    <name evidence="14" type="ORF">SAMN02745114_01167</name>
</gene>
<evidence type="ECO:0000256" key="4">
    <source>
        <dbReference type="ARBA" id="ARBA00009503"/>
    </source>
</evidence>
<dbReference type="AlphaFoldDB" id="A0A1T4M7L9"/>
<keyword evidence="7 12" id="KW-0808">Transferase</keyword>
<evidence type="ECO:0000256" key="5">
    <source>
        <dbReference type="ARBA" id="ARBA00012458"/>
    </source>
</evidence>
<dbReference type="GO" id="GO:0005829">
    <property type="term" value="C:cytosol"/>
    <property type="evidence" value="ECO:0007669"/>
    <property type="project" value="TreeGrafter"/>
</dbReference>
<dbReference type="OrthoDB" id="9811744at2"/>
<comment type="pathway">
    <text evidence="3 12">Cofactor biosynthesis; tetrahydrofolate biosynthesis; 7,8-dihydrofolate from 2-amino-4-hydroxy-6-hydroxymethyl-7,8-dihydropteridine diphosphate and 4-aminobenzoate: step 1/2.</text>
</comment>
<evidence type="ECO:0000256" key="8">
    <source>
        <dbReference type="ARBA" id="ARBA00022723"/>
    </source>
</evidence>
<dbReference type="UniPathway" id="UPA00077">
    <property type="reaction ID" value="UER00156"/>
</dbReference>
<evidence type="ECO:0000259" key="13">
    <source>
        <dbReference type="PROSITE" id="PS50972"/>
    </source>
</evidence>
<dbReference type="InterPro" id="IPR006390">
    <property type="entry name" value="DHP_synth_dom"/>
</dbReference>
<dbReference type="EC" id="2.5.1.15" evidence="5 12"/>
<evidence type="ECO:0000256" key="9">
    <source>
        <dbReference type="ARBA" id="ARBA00022842"/>
    </source>
</evidence>
<dbReference type="InterPro" id="IPR000489">
    <property type="entry name" value="Pterin-binding_dom"/>
</dbReference>
<evidence type="ECO:0000256" key="3">
    <source>
        <dbReference type="ARBA" id="ARBA00004763"/>
    </source>
</evidence>
<dbReference type="PROSITE" id="PS00793">
    <property type="entry name" value="DHPS_2"/>
    <property type="match status" value="1"/>
</dbReference>
<dbReference type="RefSeq" id="WP_078768644.1">
    <property type="nucleotide sequence ID" value="NZ_FUWW01000011.1"/>
</dbReference>
<sequence length="270" mass="29434">MIWKCTDKNIEYGDRPLIMGIVNVTPDSFSDGGDHFSPESAIECALKLVEDGADILDFGAQSTRPGYTEKISPLEELDRLEPVISKVRAQTDVPISIDTYFPVVALNTLEWGANIINDVSGVVTKEMAKVVKNNQAGWIIMHNGAGGVDEVNKFFVDSAQQCDALGIDRAQICFDMGIGFGKDRLQDLALISRVSDYKVEGYPLLLGTSRKRVIGKYGGESVAKNRDYGNIAADTAGVLGGVDIIRLHNVKAEKQGIDMAYAIKKMQSKE</sequence>
<keyword evidence="9 12" id="KW-0460">Magnesium</keyword>
<evidence type="ECO:0000313" key="14">
    <source>
        <dbReference type="EMBL" id="SJZ62836.1"/>
    </source>
</evidence>
<proteinExistence type="inferred from homology"/>
<evidence type="ECO:0000256" key="2">
    <source>
        <dbReference type="ARBA" id="ARBA00001946"/>
    </source>
</evidence>
<comment type="cofactor">
    <cofactor evidence="2 12">
        <name>Mg(2+)</name>
        <dbReference type="ChEBI" id="CHEBI:18420"/>
    </cofactor>
</comment>
<evidence type="ECO:0000313" key="15">
    <source>
        <dbReference type="Proteomes" id="UP000190657"/>
    </source>
</evidence>
<feature type="domain" description="Pterin-binding" evidence="13">
    <location>
        <begin position="16"/>
        <end position="258"/>
    </location>
</feature>
<dbReference type="PANTHER" id="PTHR20941">
    <property type="entry name" value="FOLATE SYNTHESIS PROTEINS"/>
    <property type="match status" value="1"/>
</dbReference>
<dbReference type="NCBIfam" id="TIGR01496">
    <property type="entry name" value="DHPS"/>
    <property type="match status" value="1"/>
</dbReference>
<dbReference type="GO" id="GO:0046654">
    <property type="term" value="P:tetrahydrofolate biosynthetic process"/>
    <property type="evidence" value="ECO:0007669"/>
    <property type="project" value="UniProtKB-UniPathway"/>
</dbReference>
<dbReference type="GO" id="GO:0046656">
    <property type="term" value="P:folic acid biosynthetic process"/>
    <property type="evidence" value="ECO:0007669"/>
    <property type="project" value="UniProtKB-KW"/>
</dbReference>
<reference evidence="14 15" key="1">
    <citation type="submission" date="2017-02" db="EMBL/GenBank/DDBJ databases">
        <authorList>
            <person name="Peterson S.W."/>
        </authorList>
    </citation>
    <scope>NUCLEOTIDE SEQUENCE [LARGE SCALE GENOMIC DNA]</scope>
    <source>
        <strain evidence="14 15">ATCC 51222</strain>
    </source>
</reference>
<dbReference type="PROSITE" id="PS00792">
    <property type="entry name" value="DHPS_1"/>
    <property type="match status" value="1"/>
</dbReference>
<dbReference type="SUPFAM" id="SSF51717">
    <property type="entry name" value="Dihydropteroate synthetase-like"/>
    <property type="match status" value="1"/>
</dbReference>
<dbReference type="PROSITE" id="PS50972">
    <property type="entry name" value="PTERIN_BINDING"/>
    <property type="match status" value="1"/>
</dbReference>
<name>A0A1T4M7L9_9FIRM</name>
<protein>
    <recommendedName>
        <fullName evidence="6 12">Dihydropteroate synthase</fullName>
        <shortName evidence="12">DHPS</shortName>
        <ecNumber evidence="5 12">2.5.1.15</ecNumber>
    </recommendedName>
    <alternativeName>
        <fullName evidence="11 12">Dihydropteroate pyrophosphorylase</fullName>
    </alternativeName>
</protein>
<evidence type="ECO:0000256" key="6">
    <source>
        <dbReference type="ARBA" id="ARBA00016919"/>
    </source>
</evidence>
<keyword evidence="15" id="KW-1185">Reference proteome</keyword>
<evidence type="ECO:0000256" key="12">
    <source>
        <dbReference type="RuleBase" id="RU361205"/>
    </source>
</evidence>
<evidence type="ECO:0000256" key="11">
    <source>
        <dbReference type="ARBA" id="ARBA00030193"/>
    </source>
</evidence>
<comment type="similarity">
    <text evidence="4 12">Belongs to the DHPS family.</text>
</comment>
<comment type="catalytic activity">
    <reaction evidence="1">
        <text>(7,8-dihydropterin-6-yl)methyl diphosphate + 4-aminobenzoate = 7,8-dihydropteroate + diphosphate</text>
        <dbReference type="Rhea" id="RHEA:19949"/>
        <dbReference type="ChEBI" id="CHEBI:17836"/>
        <dbReference type="ChEBI" id="CHEBI:17839"/>
        <dbReference type="ChEBI" id="CHEBI:33019"/>
        <dbReference type="ChEBI" id="CHEBI:72950"/>
        <dbReference type="EC" id="2.5.1.15"/>
    </reaction>
</comment>
<dbReference type="InterPro" id="IPR011005">
    <property type="entry name" value="Dihydropteroate_synth-like_sf"/>
</dbReference>
<dbReference type="Proteomes" id="UP000190657">
    <property type="component" value="Unassembled WGS sequence"/>
</dbReference>
<dbReference type="PANTHER" id="PTHR20941:SF1">
    <property type="entry name" value="FOLIC ACID SYNTHESIS PROTEIN FOL1"/>
    <property type="match status" value="1"/>
</dbReference>
<evidence type="ECO:0000256" key="7">
    <source>
        <dbReference type="ARBA" id="ARBA00022679"/>
    </source>
</evidence>
<comment type="function">
    <text evidence="12">Catalyzes the condensation of para-aminobenzoate (pABA) with 6-hydroxymethyl-7,8-dihydropterin diphosphate (DHPt-PP) to form 7,8-dihydropteroate (H2Pte), the immediate precursor of folate derivatives.</text>
</comment>
<dbReference type="CDD" id="cd00739">
    <property type="entry name" value="DHPS"/>
    <property type="match status" value="1"/>
</dbReference>
<keyword evidence="8 12" id="KW-0479">Metal-binding</keyword>
<organism evidence="14 15">
    <name type="scientific">Eubacterium coprostanoligenes</name>
    <dbReference type="NCBI Taxonomy" id="290054"/>
    <lineage>
        <taxon>Bacteria</taxon>
        <taxon>Bacillati</taxon>
        <taxon>Bacillota</taxon>
        <taxon>Clostridia</taxon>
        <taxon>Eubacteriales</taxon>
        <taxon>Eubacteriaceae</taxon>
        <taxon>Eubacterium</taxon>
    </lineage>
</organism>
<dbReference type="Pfam" id="PF00809">
    <property type="entry name" value="Pterin_bind"/>
    <property type="match status" value="1"/>
</dbReference>